<dbReference type="InterPro" id="IPR005598">
    <property type="entry name" value="ATP_synth_I"/>
</dbReference>
<dbReference type="STRING" id="580332.Slit_2988"/>
<dbReference type="AlphaFoldDB" id="D5CQJ2"/>
<comment type="subcellular location">
    <subcellularLocation>
        <location evidence="1">Cell membrane</location>
        <topology evidence="1">Multi-pass membrane protein</topology>
    </subcellularLocation>
</comment>
<feature type="transmembrane region" description="Helical" evidence="6">
    <location>
        <begin position="72"/>
        <end position="92"/>
    </location>
</feature>
<dbReference type="Proteomes" id="UP000001625">
    <property type="component" value="Chromosome"/>
</dbReference>
<keyword evidence="8" id="KW-1185">Reference proteome</keyword>
<protein>
    <submittedName>
        <fullName evidence="7">ATP synthase I chain</fullName>
    </submittedName>
</protein>
<reference evidence="7 8" key="1">
    <citation type="submission" date="2010-03" db="EMBL/GenBank/DDBJ databases">
        <title>Complete sequence of Sideroxydans lithotrophicus ES-1.</title>
        <authorList>
            <consortium name="US DOE Joint Genome Institute"/>
            <person name="Lucas S."/>
            <person name="Copeland A."/>
            <person name="Lapidus A."/>
            <person name="Cheng J.-F."/>
            <person name="Bruce D."/>
            <person name="Goodwin L."/>
            <person name="Pitluck S."/>
            <person name="Munk A.C."/>
            <person name="Detter J.C."/>
            <person name="Han C."/>
            <person name="Tapia R."/>
            <person name="Larimer F."/>
            <person name="Land M."/>
            <person name="Hauser L."/>
            <person name="Kyrpides N."/>
            <person name="Ivanova N."/>
            <person name="Emerson D."/>
            <person name="Woyke T."/>
        </authorList>
    </citation>
    <scope>NUCLEOTIDE SEQUENCE [LARGE SCALE GENOMIC DNA]</scope>
    <source>
        <strain evidence="7 8">ES-1</strain>
    </source>
</reference>
<evidence type="ECO:0000313" key="7">
    <source>
        <dbReference type="EMBL" id="ADE13213.1"/>
    </source>
</evidence>
<dbReference type="GO" id="GO:0005886">
    <property type="term" value="C:plasma membrane"/>
    <property type="evidence" value="ECO:0007669"/>
    <property type="project" value="UniProtKB-SubCell"/>
</dbReference>
<evidence type="ECO:0000256" key="5">
    <source>
        <dbReference type="ARBA" id="ARBA00023136"/>
    </source>
</evidence>
<proteinExistence type="predicted"/>
<organism evidence="7 8">
    <name type="scientific">Sideroxydans lithotrophicus (strain ES-1)</name>
    <dbReference type="NCBI Taxonomy" id="580332"/>
    <lineage>
        <taxon>Bacteria</taxon>
        <taxon>Pseudomonadati</taxon>
        <taxon>Pseudomonadota</taxon>
        <taxon>Betaproteobacteria</taxon>
        <taxon>Nitrosomonadales</taxon>
        <taxon>Gallionellaceae</taxon>
        <taxon>Sideroxydans</taxon>
    </lineage>
</organism>
<evidence type="ECO:0000256" key="4">
    <source>
        <dbReference type="ARBA" id="ARBA00022989"/>
    </source>
</evidence>
<dbReference type="EMBL" id="CP001965">
    <property type="protein sequence ID" value="ADE13213.1"/>
    <property type="molecule type" value="Genomic_DNA"/>
</dbReference>
<evidence type="ECO:0000256" key="2">
    <source>
        <dbReference type="ARBA" id="ARBA00022475"/>
    </source>
</evidence>
<gene>
    <name evidence="7" type="ordered locus">Slit_2988</name>
</gene>
<dbReference type="HOGENOM" id="CLU_1593432_0_0_4"/>
<dbReference type="Pfam" id="PF03899">
    <property type="entry name" value="ATP-synt_I"/>
    <property type="match status" value="1"/>
</dbReference>
<keyword evidence="3 6" id="KW-0812">Transmembrane</keyword>
<name>D5CQJ2_SIDLE</name>
<evidence type="ECO:0000256" key="1">
    <source>
        <dbReference type="ARBA" id="ARBA00004651"/>
    </source>
</evidence>
<accession>D5CQJ2</accession>
<feature type="transmembrane region" description="Helical" evidence="6">
    <location>
        <begin position="113"/>
        <end position="134"/>
    </location>
</feature>
<evidence type="ECO:0000256" key="6">
    <source>
        <dbReference type="SAM" id="Phobius"/>
    </source>
</evidence>
<feature type="transmembrane region" description="Helical" evidence="6">
    <location>
        <begin position="47"/>
        <end position="66"/>
    </location>
</feature>
<keyword evidence="2" id="KW-1003">Cell membrane</keyword>
<evidence type="ECO:0000313" key="8">
    <source>
        <dbReference type="Proteomes" id="UP000001625"/>
    </source>
</evidence>
<sequence>MDSGAAVKNHGSGKKDAEQRLTPPLNAAIIAALFRAEVQEKRFARKVIALQTLATLVATGLTAVCWKSSPQYAIAALGGGGISVLNGALLAWRMSRAALHSAHDAHQQLRLMYFYAAERFLAVVALLGICLVVLKLSPLAVLGGFVLGQTVLLAARLLMKIKFEDSD</sequence>
<evidence type="ECO:0000256" key="3">
    <source>
        <dbReference type="ARBA" id="ARBA00022692"/>
    </source>
</evidence>
<keyword evidence="5 6" id="KW-0472">Membrane</keyword>
<dbReference type="KEGG" id="slt:Slit_2988"/>
<keyword evidence="4 6" id="KW-1133">Transmembrane helix</keyword>